<dbReference type="EMBL" id="CP001013">
    <property type="protein sequence ID" value="ACB34460.1"/>
    <property type="molecule type" value="Genomic_DNA"/>
</dbReference>
<gene>
    <name evidence="1" type="ordered locus">Lcho_2194</name>
</gene>
<accession>B1Y3D2</accession>
<organism evidence="1 2">
    <name type="scientific">Leptothrix cholodnii (strain ATCC 51168 / LMG 8142 / SP-6)</name>
    <name type="common">Leptothrix discophora (strain SP-6)</name>
    <dbReference type="NCBI Taxonomy" id="395495"/>
    <lineage>
        <taxon>Bacteria</taxon>
        <taxon>Pseudomonadati</taxon>
        <taxon>Pseudomonadota</taxon>
        <taxon>Betaproteobacteria</taxon>
        <taxon>Burkholderiales</taxon>
        <taxon>Sphaerotilaceae</taxon>
        <taxon>Leptothrix</taxon>
    </lineage>
</organism>
<keyword evidence="2" id="KW-1185">Reference proteome</keyword>
<dbReference type="AlphaFoldDB" id="B1Y3D2"/>
<dbReference type="STRING" id="395495.Lcho_2194"/>
<dbReference type="RefSeq" id="WP_012347220.1">
    <property type="nucleotide sequence ID" value="NC_010524.1"/>
</dbReference>
<dbReference type="Proteomes" id="UP000001693">
    <property type="component" value="Chromosome"/>
</dbReference>
<dbReference type="HOGENOM" id="CLU_2356283_0_0_4"/>
<protein>
    <submittedName>
        <fullName evidence="1">Uncharacterized protein</fullName>
    </submittedName>
</protein>
<evidence type="ECO:0000313" key="2">
    <source>
        <dbReference type="Proteomes" id="UP000001693"/>
    </source>
</evidence>
<proteinExistence type="predicted"/>
<sequence length="96" mass="9972">MTTLLLTHPADRTTVHTIGDDAPPAGIGERSIPATSDAALAFIRGERAADTYLSRLVNDLAQPGELAARIGAADPGLCGFLARVEKALAAHLREVA</sequence>
<evidence type="ECO:0000313" key="1">
    <source>
        <dbReference type="EMBL" id="ACB34460.1"/>
    </source>
</evidence>
<reference evidence="1 2" key="1">
    <citation type="submission" date="2008-03" db="EMBL/GenBank/DDBJ databases">
        <title>Complete sequence of Leptothrix cholodnii SP-6.</title>
        <authorList>
            <consortium name="US DOE Joint Genome Institute"/>
            <person name="Copeland A."/>
            <person name="Lucas S."/>
            <person name="Lapidus A."/>
            <person name="Glavina del Rio T."/>
            <person name="Dalin E."/>
            <person name="Tice H."/>
            <person name="Bruce D."/>
            <person name="Goodwin L."/>
            <person name="Pitluck S."/>
            <person name="Chertkov O."/>
            <person name="Brettin T."/>
            <person name="Detter J.C."/>
            <person name="Han C."/>
            <person name="Kuske C.R."/>
            <person name="Schmutz J."/>
            <person name="Larimer F."/>
            <person name="Land M."/>
            <person name="Hauser L."/>
            <person name="Kyrpides N."/>
            <person name="Lykidis A."/>
            <person name="Emerson D."/>
            <person name="Richardson P."/>
        </authorList>
    </citation>
    <scope>NUCLEOTIDE SEQUENCE [LARGE SCALE GENOMIC DNA]</scope>
    <source>
        <strain evidence="2">ATCC 51168 / LMG 8142 / SP-6</strain>
    </source>
</reference>
<dbReference type="KEGG" id="lch:Lcho_2194"/>
<name>B1Y3D2_LEPCP</name>